<evidence type="ECO:0000313" key="3">
    <source>
        <dbReference type="Proteomes" id="UP000593910"/>
    </source>
</evidence>
<dbReference type="Proteomes" id="UP000593910">
    <property type="component" value="Chromosome"/>
</dbReference>
<organism evidence="2 3">
    <name type="scientific">Sulfurimonas marina</name>
    <dbReference type="NCBI Taxonomy" id="2590551"/>
    <lineage>
        <taxon>Bacteria</taxon>
        <taxon>Pseudomonadati</taxon>
        <taxon>Campylobacterota</taxon>
        <taxon>Epsilonproteobacteria</taxon>
        <taxon>Campylobacterales</taxon>
        <taxon>Sulfurimonadaceae</taxon>
        <taxon>Sulfurimonas</taxon>
    </lineage>
</organism>
<gene>
    <name evidence="2" type="ORF">FJR03_10385</name>
</gene>
<keyword evidence="1" id="KW-0812">Transmembrane</keyword>
<keyword evidence="3" id="KW-1185">Reference proteome</keyword>
<accession>A0A7M1AXG9</accession>
<evidence type="ECO:0000313" key="2">
    <source>
        <dbReference type="EMBL" id="QOP42124.1"/>
    </source>
</evidence>
<name>A0A7M1AXG9_9BACT</name>
<proteinExistence type="predicted"/>
<dbReference type="AlphaFoldDB" id="A0A7M1AXG9"/>
<dbReference type="RefSeq" id="WP_193113445.1">
    <property type="nucleotide sequence ID" value="NZ_CP041165.1"/>
</dbReference>
<reference evidence="2 3" key="1">
    <citation type="submission" date="2019-06" db="EMBL/GenBank/DDBJ databases">
        <title>Sulfurimonas gotlandica sp. nov., a chemoautotrophic and psychrotolerant epsilonproteobacterium isolated from a pelagic redoxcline, and an emended description of the genus Sulfurimonas.</title>
        <authorList>
            <person name="Wang S."/>
            <person name="Jiang L."/>
            <person name="Shao Z."/>
        </authorList>
    </citation>
    <scope>NUCLEOTIDE SEQUENCE [LARGE SCALE GENOMIC DNA]</scope>
    <source>
        <strain evidence="2 3">B2</strain>
    </source>
</reference>
<dbReference type="KEGG" id="smax:FJR03_10385"/>
<sequence>MRILARGLFALVLTILFQSQLFAEYLYKDEIVHREPFTKDIELLGSELYAKTGISLKLVMLKELPDNQDMYKYEQELLATFKEPTVLLMFSEMDAQVDIQVNDNTLYKYFHRDQVLSPVSSAVQAFLIAVVYADSWESFNKLRKDYGGTILPLLAGKAKNEQIVGKYAASMYNGYLDIAHQIATSKEVKLENDPGDANQETLFWVKVFFYGFVLYGIVLYIRKKIELRRLKNEQAE</sequence>
<protein>
    <submittedName>
        <fullName evidence="2">3-dehydroquinate dehydratase</fullName>
    </submittedName>
</protein>
<keyword evidence="1" id="KW-1133">Transmembrane helix</keyword>
<feature type="transmembrane region" description="Helical" evidence="1">
    <location>
        <begin position="202"/>
        <end position="221"/>
    </location>
</feature>
<evidence type="ECO:0000256" key="1">
    <source>
        <dbReference type="SAM" id="Phobius"/>
    </source>
</evidence>
<keyword evidence="1" id="KW-0472">Membrane</keyword>
<dbReference type="EMBL" id="CP041165">
    <property type="protein sequence ID" value="QOP42124.1"/>
    <property type="molecule type" value="Genomic_DNA"/>
</dbReference>